<accession>A0A6M2ZIV4</accession>
<dbReference type="Pfam" id="PF02086">
    <property type="entry name" value="MethyltransfD12"/>
    <property type="match status" value="1"/>
</dbReference>
<dbReference type="PIRSF" id="PIRSF000398">
    <property type="entry name" value="M_m6A_EcoRV"/>
    <property type="match status" value="1"/>
</dbReference>
<keyword evidence="8" id="KW-1185">Reference proteome</keyword>
<dbReference type="InterPro" id="IPR023095">
    <property type="entry name" value="Ade_MeTrfase_dom_2"/>
</dbReference>
<evidence type="ECO:0000256" key="3">
    <source>
        <dbReference type="ARBA" id="ARBA00022603"/>
    </source>
</evidence>
<dbReference type="InterPro" id="IPR029063">
    <property type="entry name" value="SAM-dependent_MTases_sf"/>
</dbReference>
<evidence type="ECO:0000256" key="1">
    <source>
        <dbReference type="ARBA" id="ARBA00006594"/>
    </source>
</evidence>
<comment type="catalytic activity">
    <reaction evidence="6">
        <text>a 2'-deoxyadenosine in DNA + S-adenosyl-L-methionine = an N(6)-methyl-2'-deoxyadenosine in DNA + S-adenosyl-L-homocysteine + H(+)</text>
        <dbReference type="Rhea" id="RHEA:15197"/>
        <dbReference type="Rhea" id="RHEA-COMP:12418"/>
        <dbReference type="Rhea" id="RHEA-COMP:12419"/>
        <dbReference type="ChEBI" id="CHEBI:15378"/>
        <dbReference type="ChEBI" id="CHEBI:57856"/>
        <dbReference type="ChEBI" id="CHEBI:59789"/>
        <dbReference type="ChEBI" id="CHEBI:90615"/>
        <dbReference type="ChEBI" id="CHEBI:90616"/>
        <dbReference type="EC" id="2.1.1.72"/>
    </reaction>
</comment>
<dbReference type="SUPFAM" id="SSF53335">
    <property type="entry name" value="S-adenosyl-L-methionine-dependent methyltransferases"/>
    <property type="match status" value="1"/>
</dbReference>
<proteinExistence type="inferred from homology"/>
<protein>
    <recommendedName>
        <fullName evidence="2">site-specific DNA-methyltransferase (adenine-specific)</fullName>
        <ecNumber evidence="2">2.1.1.72</ecNumber>
    </recommendedName>
</protein>
<sequence>MKALKTPLRYPGGKSKAIKTLSQWYPKVITEYREPFIGGGSIAIDVTKANPDIPVWVNDLYVPLYNFWVQLRDRGQDLSESVREQKEKMLESGTQEEKDKFARTLFDRYAAEIDTYDDFQKAVAFFIMNKCSYSGLTENSSFSRTAANSNFSLVGADKLAQFSQLIKNWKITNIDYSEVMNADGPENTFVFLDPPYDIKDFLYGKNREMHKSFDHEVFAENVYKCPHKFMITYNVNDRLLELYKDYHLEYWKLRYSMVHRGDKNTQDNVKTELLVTNYSLTPLTPLEEQWN</sequence>
<dbReference type="GO" id="GO:0043565">
    <property type="term" value="F:sequence-specific DNA binding"/>
    <property type="evidence" value="ECO:0007669"/>
    <property type="project" value="TreeGrafter"/>
</dbReference>
<keyword evidence="5" id="KW-0949">S-adenosyl-L-methionine</keyword>
<dbReference type="Proteomes" id="UP000515683">
    <property type="component" value="Segment"/>
</dbReference>
<comment type="similarity">
    <text evidence="1">Belongs to the N(4)/N(6)-methyltransferase family.</text>
</comment>
<dbReference type="PANTHER" id="PTHR30481">
    <property type="entry name" value="DNA ADENINE METHYLASE"/>
    <property type="match status" value="1"/>
</dbReference>
<dbReference type="GO" id="GO:0009007">
    <property type="term" value="F:site-specific DNA-methyltransferase (adenine-specific) activity"/>
    <property type="evidence" value="ECO:0007669"/>
    <property type="project" value="UniProtKB-EC"/>
</dbReference>
<dbReference type="Gene3D" id="1.10.1020.10">
    <property type="entry name" value="Adenine-specific Methyltransferase, Domain 2"/>
    <property type="match status" value="1"/>
</dbReference>
<evidence type="ECO:0000256" key="5">
    <source>
        <dbReference type="ARBA" id="ARBA00022691"/>
    </source>
</evidence>
<evidence type="ECO:0000256" key="4">
    <source>
        <dbReference type="ARBA" id="ARBA00022679"/>
    </source>
</evidence>
<evidence type="ECO:0000313" key="8">
    <source>
        <dbReference type="Proteomes" id="UP000515683"/>
    </source>
</evidence>
<dbReference type="PANTHER" id="PTHR30481:SF2">
    <property type="entry name" value="SITE-SPECIFIC DNA-METHYLTRANSFERASE (ADENINE-SPECIFIC)"/>
    <property type="match status" value="1"/>
</dbReference>
<keyword evidence="4" id="KW-0808">Transferase</keyword>
<dbReference type="GO" id="GO:1904047">
    <property type="term" value="F:S-adenosyl-L-methionine binding"/>
    <property type="evidence" value="ECO:0007669"/>
    <property type="project" value="TreeGrafter"/>
</dbReference>
<dbReference type="InterPro" id="IPR012327">
    <property type="entry name" value="MeTrfase_D12"/>
</dbReference>
<reference evidence="7" key="1">
    <citation type="submission" date="2019-04" db="EMBL/GenBank/DDBJ databases">
        <title>Genomic and proteomic characterization of cyanophage S-SCSM1 provides new insights into understanding the viral gene diversity and phage-host interactions.</title>
        <authorList>
            <person name="Wang Q."/>
            <person name="Xu Y."/>
            <person name="Jiao N."/>
            <person name="Zhang R."/>
        </authorList>
    </citation>
    <scope>NUCLEOTIDE SEQUENCE [LARGE SCALE GENOMIC DNA]</scope>
</reference>
<name>A0A6M2ZIV4_9CAUD</name>
<evidence type="ECO:0000313" key="7">
    <source>
        <dbReference type="EMBL" id="QFG06325.1"/>
    </source>
</evidence>
<organism evidence="7 8">
    <name type="scientific">Synechococcus phage S-SCSM1</name>
    <dbReference type="NCBI Taxonomy" id="2588487"/>
    <lineage>
        <taxon>Viruses</taxon>
        <taxon>Duplodnaviria</taxon>
        <taxon>Heunggongvirae</taxon>
        <taxon>Uroviricota</taxon>
        <taxon>Caudoviricetes</taxon>
        <taxon>Pantevenvirales</taxon>
        <taxon>Kyanoviridae</taxon>
        <taxon>Zhoulongquanvirus</taxon>
        <taxon>Zhoulongquanvirus esscess</taxon>
    </lineage>
</organism>
<dbReference type="GO" id="GO:0006298">
    <property type="term" value="P:mismatch repair"/>
    <property type="evidence" value="ECO:0007669"/>
    <property type="project" value="TreeGrafter"/>
</dbReference>
<dbReference type="EC" id="2.1.1.72" evidence="2"/>
<evidence type="ECO:0000256" key="6">
    <source>
        <dbReference type="ARBA" id="ARBA00047942"/>
    </source>
</evidence>
<dbReference type="EMBL" id="MK867354">
    <property type="protein sequence ID" value="QFG06325.1"/>
    <property type="molecule type" value="Genomic_DNA"/>
</dbReference>
<keyword evidence="3" id="KW-0489">Methyltransferase</keyword>
<evidence type="ECO:0000256" key="2">
    <source>
        <dbReference type="ARBA" id="ARBA00011900"/>
    </source>
</evidence>
<dbReference type="GO" id="GO:0032259">
    <property type="term" value="P:methylation"/>
    <property type="evidence" value="ECO:0007669"/>
    <property type="project" value="UniProtKB-KW"/>
</dbReference>
<dbReference type="Gene3D" id="3.40.50.150">
    <property type="entry name" value="Vaccinia Virus protein VP39"/>
    <property type="match status" value="1"/>
</dbReference>
<dbReference type="GO" id="GO:0009307">
    <property type="term" value="P:DNA restriction-modification system"/>
    <property type="evidence" value="ECO:0007669"/>
    <property type="project" value="InterPro"/>
</dbReference>
<dbReference type="InterPro" id="IPR012263">
    <property type="entry name" value="M_m6A_EcoRV"/>
</dbReference>
<dbReference type="PRINTS" id="PR00505">
    <property type="entry name" value="D12N6MTFRASE"/>
</dbReference>
<gene>
    <name evidence="7" type="ORF">SSCSM1_68</name>
</gene>